<evidence type="ECO:0000256" key="1">
    <source>
        <dbReference type="ARBA" id="ARBA00004141"/>
    </source>
</evidence>
<dbReference type="EMBL" id="CP086716">
    <property type="protein sequence ID" value="WOO80401.1"/>
    <property type="molecule type" value="Genomic_DNA"/>
</dbReference>
<feature type="transmembrane region" description="Helical" evidence="6">
    <location>
        <begin position="380"/>
        <end position="405"/>
    </location>
</feature>
<proteinExistence type="predicted"/>
<sequence length="475" mass="51973">MTKVHAAPNDADVEQVKVQYEHKEDKLEKLNADLDGDAPFEIDPAKERALVRKVDLHMMPMLWLMLLMNYIDRTNIGNAKVGGMAAELHMKSADYSLVLSIFYAGYLAFEVPSNMILARTNPRYYLPFLMIAWGAMSCAVKGIHSIAGMAVFRVALGLVEAGFYPGVMLLMSCWYKPNELSRRMTLFYSATLVAGAFGGLLAGGIIQGMEGVGGTPGWKWLFIIEGCATVAVAGFAVFVLPNYPATTSWLTDEERSIAVRRLLSEDADTDGEAHVGHLKAMMQAFKDPIMWCMLITYNIINCSGTISYFIPTLTAALGYHGRMSQFMTVPIYAVSLVLSIAGGFIADRTGHKAFTIAGAGALACASYVVCTVVSNPKVKYAFICFGAGGVWTCIPVFLSWVVIMFDGREKRAISIAMINGFGNLSSIYGSFFWPSSDAPRYHKGFAITTSLCGFLVVMVLFTRWRFGDKGVARTA</sequence>
<evidence type="ECO:0000256" key="4">
    <source>
        <dbReference type="ARBA" id="ARBA00022989"/>
    </source>
</evidence>
<feature type="transmembrane region" description="Helical" evidence="6">
    <location>
        <begin position="186"/>
        <end position="206"/>
    </location>
</feature>
<evidence type="ECO:0000256" key="3">
    <source>
        <dbReference type="ARBA" id="ARBA00022692"/>
    </source>
</evidence>
<evidence type="ECO:0000256" key="6">
    <source>
        <dbReference type="SAM" id="Phobius"/>
    </source>
</evidence>
<evidence type="ECO:0000256" key="2">
    <source>
        <dbReference type="ARBA" id="ARBA00022448"/>
    </source>
</evidence>
<gene>
    <name evidence="8" type="primary">prlL_1</name>
    <name evidence="8" type="ORF">LOC62_03G003918</name>
</gene>
<feature type="transmembrane region" description="Helical" evidence="6">
    <location>
        <begin position="412"/>
        <end position="433"/>
    </location>
</feature>
<feature type="domain" description="Major facilitator superfamily (MFS) profile" evidence="7">
    <location>
        <begin position="58"/>
        <end position="467"/>
    </location>
</feature>
<keyword evidence="2" id="KW-0813">Transport</keyword>
<feature type="transmembrane region" description="Helical" evidence="6">
    <location>
        <begin position="218"/>
        <end position="240"/>
    </location>
</feature>
<feature type="transmembrane region" description="Helical" evidence="6">
    <location>
        <begin position="445"/>
        <end position="464"/>
    </location>
</feature>
<keyword evidence="9" id="KW-1185">Reference proteome</keyword>
<organism evidence="8 9">
    <name type="scientific">Vanrija pseudolonga</name>
    <dbReference type="NCBI Taxonomy" id="143232"/>
    <lineage>
        <taxon>Eukaryota</taxon>
        <taxon>Fungi</taxon>
        <taxon>Dikarya</taxon>
        <taxon>Basidiomycota</taxon>
        <taxon>Agaricomycotina</taxon>
        <taxon>Tremellomycetes</taxon>
        <taxon>Trichosporonales</taxon>
        <taxon>Trichosporonaceae</taxon>
        <taxon>Vanrija</taxon>
    </lineage>
</organism>
<dbReference type="PROSITE" id="PS50850">
    <property type="entry name" value="MFS"/>
    <property type="match status" value="1"/>
</dbReference>
<keyword evidence="3 6" id="KW-0812">Transmembrane</keyword>
<dbReference type="FunFam" id="1.20.1250.20:FF:000057">
    <property type="entry name" value="MFS general substrate transporter"/>
    <property type="match status" value="1"/>
</dbReference>
<feature type="transmembrane region" description="Helical" evidence="6">
    <location>
        <begin position="353"/>
        <end position="374"/>
    </location>
</feature>
<dbReference type="InterPro" id="IPR020846">
    <property type="entry name" value="MFS_dom"/>
</dbReference>
<dbReference type="PANTHER" id="PTHR43791">
    <property type="entry name" value="PERMEASE-RELATED"/>
    <property type="match status" value="1"/>
</dbReference>
<dbReference type="InterPro" id="IPR011701">
    <property type="entry name" value="MFS"/>
</dbReference>
<comment type="subcellular location">
    <subcellularLocation>
        <location evidence="1">Membrane</location>
        <topology evidence="1">Multi-pass membrane protein</topology>
    </subcellularLocation>
</comment>
<feature type="transmembrane region" description="Helical" evidence="6">
    <location>
        <begin position="150"/>
        <end position="174"/>
    </location>
</feature>
<dbReference type="RefSeq" id="XP_062626433.1">
    <property type="nucleotide sequence ID" value="XM_062770449.1"/>
</dbReference>
<dbReference type="Proteomes" id="UP000827549">
    <property type="component" value="Chromosome 3"/>
</dbReference>
<feature type="transmembrane region" description="Helical" evidence="6">
    <location>
        <begin position="124"/>
        <end position="144"/>
    </location>
</feature>
<dbReference type="AlphaFoldDB" id="A0AAF0Y9T0"/>
<evidence type="ECO:0000259" key="7">
    <source>
        <dbReference type="PROSITE" id="PS50850"/>
    </source>
</evidence>
<dbReference type="GO" id="GO:0016020">
    <property type="term" value="C:membrane"/>
    <property type="evidence" value="ECO:0007669"/>
    <property type="project" value="UniProtKB-SubCell"/>
</dbReference>
<dbReference type="SUPFAM" id="SSF103473">
    <property type="entry name" value="MFS general substrate transporter"/>
    <property type="match status" value="1"/>
</dbReference>
<dbReference type="Pfam" id="PF07690">
    <property type="entry name" value="MFS_1"/>
    <property type="match status" value="1"/>
</dbReference>
<keyword evidence="5 6" id="KW-0472">Membrane</keyword>
<evidence type="ECO:0000256" key="5">
    <source>
        <dbReference type="ARBA" id="ARBA00023136"/>
    </source>
</evidence>
<protein>
    <submittedName>
        <fullName evidence="8">MFS transporter prlL</fullName>
    </submittedName>
</protein>
<accession>A0AAF0Y9T0</accession>
<dbReference type="InterPro" id="IPR036259">
    <property type="entry name" value="MFS_trans_sf"/>
</dbReference>
<evidence type="ECO:0000313" key="8">
    <source>
        <dbReference type="EMBL" id="WOO80401.1"/>
    </source>
</evidence>
<feature type="transmembrane region" description="Helical" evidence="6">
    <location>
        <begin position="329"/>
        <end position="346"/>
    </location>
</feature>
<dbReference type="GeneID" id="87807159"/>
<name>A0AAF0Y9T0_9TREE</name>
<feature type="transmembrane region" description="Helical" evidence="6">
    <location>
        <begin position="289"/>
        <end position="309"/>
    </location>
</feature>
<dbReference type="GO" id="GO:0022857">
    <property type="term" value="F:transmembrane transporter activity"/>
    <property type="evidence" value="ECO:0007669"/>
    <property type="project" value="InterPro"/>
</dbReference>
<keyword evidence="4 6" id="KW-1133">Transmembrane helix</keyword>
<feature type="transmembrane region" description="Helical" evidence="6">
    <location>
        <begin position="95"/>
        <end position="112"/>
    </location>
</feature>
<reference evidence="8" key="1">
    <citation type="submission" date="2023-10" db="EMBL/GenBank/DDBJ databases">
        <authorList>
            <person name="Noh H."/>
        </authorList>
    </citation>
    <scope>NUCLEOTIDE SEQUENCE</scope>
    <source>
        <strain evidence="8">DUCC4014</strain>
    </source>
</reference>
<dbReference type="PANTHER" id="PTHR43791:SF38">
    <property type="entry name" value="MAJOR FACILITATOR SUPERFAMILY (MFS) PROFILE DOMAIN-CONTAINING PROTEIN"/>
    <property type="match status" value="1"/>
</dbReference>
<dbReference type="Gene3D" id="1.20.1250.20">
    <property type="entry name" value="MFS general substrate transporter like domains"/>
    <property type="match status" value="2"/>
</dbReference>
<evidence type="ECO:0000313" key="9">
    <source>
        <dbReference type="Proteomes" id="UP000827549"/>
    </source>
</evidence>